<name>B1ZCC9_METPB</name>
<organism evidence="1 2">
    <name type="scientific">Methylorubrum populi (strain ATCC BAA-705 / NCIMB 13946 / BJ001)</name>
    <name type="common">Methylobacterium populi</name>
    <dbReference type="NCBI Taxonomy" id="441620"/>
    <lineage>
        <taxon>Bacteria</taxon>
        <taxon>Pseudomonadati</taxon>
        <taxon>Pseudomonadota</taxon>
        <taxon>Alphaproteobacteria</taxon>
        <taxon>Hyphomicrobiales</taxon>
        <taxon>Methylobacteriaceae</taxon>
        <taxon>Methylorubrum</taxon>
    </lineage>
</organism>
<dbReference type="EMBL" id="CP001029">
    <property type="protein sequence ID" value="ACB80822.1"/>
    <property type="molecule type" value="Genomic_DNA"/>
</dbReference>
<proteinExistence type="predicted"/>
<protein>
    <recommendedName>
        <fullName evidence="3">Ammonia monooxygenase</fullName>
    </recommendedName>
</protein>
<evidence type="ECO:0008006" key="3">
    <source>
        <dbReference type="Google" id="ProtNLM"/>
    </source>
</evidence>
<evidence type="ECO:0000313" key="1">
    <source>
        <dbReference type="EMBL" id="ACB80822.1"/>
    </source>
</evidence>
<dbReference type="OrthoDB" id="5196042at2"/>
<dbReference type="Pfam" id="PF20137">
    <property type="entry name" value="BubE"/>
    <property type="match status" value="1"/>
</dbReference>
<dbReference type="HOGENOM" id="CLU_179971_0_0_5"/>
<sequence length="101" mass="10685">MSASGILRRAEGGRVLFWCPGCDGAHAVNVGPGGWSFNGDFERPTFLPSVLVRYDGSDAGKDGAPPAVCHSFVTDGEIRYLNDCTHALAGQTVPLKDFDAD</sequence>
<gene>
    <name evidence="1" type="ordered locus">Mpop_2665</name>
</gene>
<dbReference type="eggNOG" id="ENOG5032ZJM">
    <property type="taxonomic scope" value="Bacteria"/>
</dbReference>
<accession>B1ZCC9</accession>
<dbReference type="Proteomes" id="UP000007136">
    <property type="component" value="Chromosome"/>
</dbReference>
<dbReference type="AlphaFoldDB" id="B1ZCC9"/>
<dbReference type="STRING" id="441620.Mpop_2665"/>
<evidence type="ECO:0000313" key="2">
    <source>
        <dbReference type="Proteomes" id="UP000007136"/>
    </source>
</evidence>
<dbReference type="InterPro" id="IPR045384">
    <property type="entry name" value="DUF6527"/>
</dbReference>
<dbReference type="RefSeq" id="WP_012454544.1">
    <property type="nucleotide sequence ID" value="NC_010725.1"/>
</dbReference>
<dbReference type="KEGG" id="mpo:Mpop_2665"/>
<reference evidence="1" key="1">
    <citation type="submission" date="2008-04" db="EMBL/GenBank/DDBJ databases">
        <title>Complete sequence of chromosome of Methylobacterium populi BJ001.</title>
        <authorList>
            <consortium name="US DOE Joint Genome Institute"/>
            <person name="Copeland A."/>
            <person name="Lucas S."/>
            <person name="Lapidus A."/>
            <person name="Glavina del Rio T."/>
            <person name="Dalin E."/>
            <person name="Tice H."/>
            <person name="Bruce D."/>
            <person name="Goodwin L."/>
            <person name="Pitluck S."/>
            <person name="Chertkov O."/>
            <person name="Brettin T."/>
            <person name="Detter J.C."/>
            <person name="Han C."/>
            <person name="Kuske C.R."/>
            <person name="Schmutz J."/>
            <person name="Larimer F."/>
            <person name="Land M."/>
            <person name="Hauser L."/>
            <person name="Kyrpides N."/>
            <person name="Mikhailova N."/>
            <person name="Marx C."/>
            <person name="Richardson P."/>
        </authorList>
    </citation>
    <scope>NUCLEOTIDE SEQUENCE [LARGE SCALE GENOMIC DNA]</scope>
    <source>
        <strain evidence="1">BJ001</strain>
    </source>
</reference>